<dbReference type="GO" id="GO:0019363">
    <property type="term" value="P:pyridine nucleotide biosynthetic process"/>
    <property type="evidence" value="ECO:0007669"/>
    <property type="project" value="UniProtKB-KW"/>
</dbReference>
<evidence type="ECO:0000256" key="4">
    <source>
        <dbReference type="ARBA" id="ARBA00022801"/>
    </source>
</evidence>
<comment type="caution">
    <text evidence="9">The sequence shown here is derived from an EMBL/GenBank/DDBJ whole genome shotgun (WGS) entry which is preliminary data.</text>
</comment>
<dbReference type="EMBL" id="JAECZO010000043">
    <property type="protein sequence ID" value="KAK7194845.1"/>
    <property type="molecule type" value="Genomic_DNA"/>
</dbReference>
<dbReference type="PANTHER" id="PTHR11080">
    <property type="entry name" value="PYRAZINAMIDASE/NICOTINAMIDASE"/>
    <property type="match status" value="1"/>
</dbReference>
<evidence type="ECO:0000256" key="6">
    <source>
        <dbReference type="ARBA" id="ARBA00039017"/>
    </source>
</evidence>
<dbReference type="InterPro" id="IPR052347">
    <property type="entry name" value="Isochorismatase_Nicotinamidase"/>
</dbReference>
<evidence type="ECO:0000256" key="3">
    <source>
        <dbReference type="ARBA" id="ARBA00022723"/>
    </source>
</evidence>
<accession>A0AAW0EL44</accession>
<dbReference type="EC" id="3.5.1.19" evidence="6"/>
<dbReference type="SUPFAM" id="SSF52499">
    <property type="entry name" value="Isochorismatase-like hydrolases"/>
    <property type="match status" value="1"/>
</dbReference>
<keyword evidence="3" id="KW-0479">Metal-binding</keyword>
<protein>
    <recommendedName>
        <fullName evidence="6">nicotinamidase</fullName>
        <ecNumber evidence="6">3.5.1.19</ecNumber>
    </recommendedName>
    <alternativeName>
        <fullName evidence="7">Nicotinamide deamidase</fullName>
    </alternativeName>
</protein>
<keyword evidence="10" id="KW-1185">Reference proteome</keyword>
<dbReference type="GO" id="GO:0008936">
    <property type="term" value="F:nicotinamidase activity"/>
    <property type="evidence" value="ECO:0007669"/>
    <property type="project" value="UniProtKB-EC"/>
</dbReference>
<proteinExistence type="inferred from homology"/>
<comment type="pathway">
    <text evidence="5">Cofactor biosynthesis; nicotinate biosynthesis; nicotinate from nicotinamide: step 1/1.</text>
</comment>
<evidence type="ECO:0000313" key="10">
    <source>
        <dbReference type="Proteomes" id="UP001430356"/>
    </source>
</evidence>
<dbReference type="GO" id="GO:0046872">
    <property type="term" value="F:metal ion binding"/>
    <property type="evidence" value="ECO:0007669"/>
    <property type="project" value="UniProtKB-KW"/>
</dbReference>
<comment type="similarity">
    <text evidence="1">Belongs to the isochorismatase family.</text>
</comment>
<evidence type="ECO:0000256" key="2">
    <source>
        <dbReference type="ARBA" id="ARBA00022642"/>
    </source>
</evidence>
<organism evidence="9 10">
    <name type="scientific">Novymonas esmeraldas</name>
    <dbReference type="NCBI Taxonomy" id="1808958"/>
    <lineage>
        <taxon>Eukaryota</taxon>
        <taxon>Discoba</taxon>
        <taxon>Euglenozoa</taxon>
        <taxon>Kinetoplastea</taxon>
        <taxon>Metakinetoplastina</taxon>
        <taxon>Trypanosomatida</taxon>
        <taxon>Trypanosomatidae</taxon>
        <taxon>Novymonas</taxon>
    </lineage>
</organism>
<sequence>MSASVDAAAAAASVAVAISAVSDALLIVDMQNDFLLADAPLLVTGGAALVDGINAISAALPFRCQVASQDWHPTHHCSFAEQGGPWPPHCRRGSAGAELHAALITSHVSAVVRKGTSVQADSYSAFMDTNGTATGLEGLLRSCGVQRVFVCGVALDYCVHATAMDARKCGFAVVVLEDLTAAVDDAAWPARTAELAEAGVAVLPSTALVAESGDGARQT</sequence>
<evidence type="ECO:0000313" key="9">
    <source>
        <dbReference type="EMBL" id="KAK7194845.1"/>
    </source>
</evidence>
<keyword evidence="4" id="KW-0378">Hydrolase</keyword>
<evidence type="ECO:0000256" key="5">
    <source>
        <dbReference type="ARBA" id="ARBA00037900"/>
    </source>
</evidence>
<evidence type="ECO:0000256" key="1">
    <source>
        <dbReference type="ARBA" id="ARBA00006336"/>
    </source>
</evidence>
<dbReference type="InterPro" id="IPR036380">
    <property type="entry name" value="Isochorismatase-like_sf"/>
</dbReference>
<dbReference type="AlphaFoldDB" id="A0AAW0EL44"/>
<evidence type="ECO:0000256" key="7">
    <source>
        <dbReference type="ARBA" id="ARBA00043224"/>
    </source>
</evidence>
<dbReference type="Proteomes" id="UP001430356">
    <property type="component" value="Unassembled WGS sequence"/>
</dbReference>
<dbReference type="Gene3D" id="3.40.50.850">
    <property type="entry name" value="Isochorismatase-like"/>
    <property type="match status" value="1"/>
</dbReference>
<dbReference type="PANTHER" id="PTHR11080:SF2">
    <property type="entry name" value="LD05707P"/>
    <property type="match status" value="1"/>
</dbReference>
<evidence type="ECO:0000259" key="8">
    <source>
        <dbReference type="Pfam" id="PF00857"/>
    </source>
</evidence>
<name>A0AAW0EL44_9TRYP</name>
<reference evidence="9 10" key="1">
    <citation type="journal article" date="2021" name="MBio">
        <title>A New Model Trypanosomatid, Novymonas esmeraldas: Genomic Perception of Its 'Candidatus Pandoraea novymonadis' Endosymbiont.</title>
        <authorList>
            <person name="Zakharova A."/>
            <person name="Saura A."/>
            <person name="Butenko A."/>
            <person name="Podesvova L."/>
            <person name="Warmusova S."/>
            <person name="Kostygov A.Y."/>
            <person name="Nenarokova A."/>
            <person name="Lukes J."/>
            <person name="Opperdoes F.R."/>
            <person name="Yurchenko V."/>
        </authorList>
    </citation>
    <scope>NUCLEOTIDE SEQUENCE [LARGE SCALE GENOMIC DNA]</scope>
    <source>
        <strain evidence="9 10">E262AT.01</strain>
    </source>
</reference>
<gene>
    <name evidence="9" type="ORF">NESM_000405300</name>
</gene>
<feature type="domain" description="Isochorismatase-like" evidence="8">
    <location>
        <begin position="24"/>
        <end position="204"/>
    </location>
</feature>
<keyword evidence="2" id="KW-0662">Pyridine nucleotide biosynthesis</keyword>
<dbReference type="Pfam" id="PF00857">
    <property type="entry name" value="Isochorismatase"/>
    <property type="match status" value="1"/>
</dbReference>
<dbReference type="InterPro" id="IPR000868">
    <property type="entry name" value="Isochorismatase-like_dom"/>
</dbReference>